<dbReference type="GO" id="GO:0005829">
    <property type="term" value="C:cytosol"/>
    <property type="evidence" value="ECO:0007669"/>
    <property type="project" value="TreeGrafter"/>
</dbReference>
<dbReference type="GO" id="GO:0003700">
    <property type="term" value="F:DNA-binding transcription factor activity"/>
    <property type="evidence" value="ECO:0007669"/>
    <property type="project" value="InterPro"/>
</dbReference>
<dbReference type="PROSITE" id="PS50931">
    <property type="entry name" value="HTH_LYSR"/>
    <property type="match status" value="1"/>
</dbReference>
<comment type="caution">
    <text evidence="6">The sequence shown here is derived from an EMBL/GenBank/DDBJ whole genome shotgun (WGS) entry which is preliminary data.</text>
</comment>
<organism evidence="6 7">
    <name type="scientific">Nitrospirillum amazonense</name>
    <dbReference type="NCBI Taxonomy" id="28077"/>
    <lineage>
        <taxon>Bacteria</taxon>
        <taxon>Pseudomonadati</taxon>
        <taxon>Pseudomonadota</taxon>
        <taxon>Alphaproteobacteria</taxon>
        <taxon>Rhodospirillales</taxon>
        <taxon>Azospirillaceae</taxon>
        <taxon>Nitrospirillum</taxon>
    </lineage>
</organism>
<dbReference type="InterPro" id="IPR036390">
    <property type="entry name" value="WH_DNA-bd_sf"/>
</dbReference>
<evidence type="ECO:0000313" key="7">
    <source>
        <dbReference type="Proteomes" id="UP000315751"/>
    </source>
</evidence>
<comment type="similarity">
    <text evidence="1">Belongs to the LysR transcriptional regulatory family.</text>
</comment>
<sequence length="299" mass="32444">MELRDLEYFLAVAECGSFTLAAHKRGLSQQALSKSLARLEEQLGVPLLERTPKGVLLTRMGEALRVRAQTVLAEVSHFRRDVDVALGRSTSQLALALSPVPSAGVGRNAVIRLQRRYPRLNLRIDGGLAPQFVRMLLAGEIDLAVTTGGTDVDPQIMVTPLGDERWLVVGRRDNPVLSQATSITDLQDAEWIFGKLPEGLDEPVDAHFREAGVPPIQPRISTTSLPFAISVLEATDMLAILPRSLVAAAPGLMGRDLAQGRWTTPLVAMRRRRAVSSVAATDLIAILQEEARQAGADIE</sequence>
<gene>
    <name evidence="6" type="ORF">FBZ90_101225</name>
</gene>
<keyword evidence="3 6" id="KW-0238">DNA-binding</keyword>
<evidence type="ECO:0000256" key="3">
    <source>
        <dbReference type="ARBA" id="ARBA00023125"/>
    </source>
</evidence>
<dbReference type="GO" id="GO:0003677">
    <property type="term" value="F:DNA binding"/>
    <property type="evidence" value="ECO:0007669"/>
    <property type="project" value="UniProtKB-KW"/>
</dbReference>
<proteinExistence type="inferred from homology"/>
<evidence type="ECO:0000259" key="5">
    <source>
        <dbReference type="PROSITE" id="PS50931"/>
    </source>
</evidence>
<dbReference type="SUPFAM" id="SSF46785">
    <property type="entry name" value="Winged helix' DNA-binding domain"/>
    <property type="match status" value="1"/>
</dbReference>
<evidence type="ECO:0000256" key="4">
    <source>
        <dbReference type="ARBA" id="ARBA00023163"/>
    </source>
</evidence>
<accession>A0A560HL52</accession>
<dbReference type="InterPro" id="IPR036388">
    <property type="entry name" value="WH-like_DNA-bd_sf"/>
</dbReference>
<keyword evidence="4" id="KW-0804">Transcription</keyword>
<keyword evidence="7" id="KW-1185">Reference proteome</keyword>
<dbReference type="Pfam" id="PF03466">
    <property type="entry name" value="LysR_substrate"/>
    <property type="match status" value="1"/>
</dbReference>
<dbReference type="RefSeq" id="WP_145729158.1">
    <property type="nucleotide sequence ID" value="NZ_VITR01000001.1"/>
</dbReference>
<protein>
    <submittedName>
        <fullName evidence="6">DNA-binding transcriptional LysR family regulator</fullName>
    </submittedName>
</protein>
<evidence type="ECO:0000256" key="2">
    <source>
        <dbReference type="ARBA" id="ARBA00023015"/>
    </source>
</evidence>
<dbReference type="EMBL" id="VITR01000001">
    <property type="protein sequence ID" value="TWB45890.1"/>
    <property type="molecule type" value="Genomic_DNA"/>
</dbReference>
<dbReference type="Proteomes" id="UP000315751">
    <property type="component" value="Unassembled WGS sequence"/>
</dbReference>
<reference evidence="6 7" key="1">
    <citation type="submission" date="2019-06" db="EMBL/GenBank/DDBJ databases">
        <title>Genomic Encyclopedia of Type Strains, Phase IV (KMG-V): Genome sequencing to study the core and pangenomes of soil and plant-associated prokaryotes.</title>
        <authorList>
            <person name="Whitman W."/>
        </authorList>
    </citation>
    <scope>NUCLEOTIDE SEQUENCE [LARGE SCALE GENOMIC DNA]</scope>
    <source>
        <strain evidence="6 7">BR 11622</strain>
    </source>
</reference>
<dbReference type="Pfam" id="PF00126">
    <property type="entry name" value="HTH_1"/>
    <property type="match status" value="1"/>
</dbReference>
<dbReference type="Gene3D" id="1.10.10.10">
    <property type="entry name" value="Winged helix-like DNA-binding domain superfamily/Winged helix DNA-binding domain"/>
    <property type="match status" value="1"/>
</dbReference>
<name>A0A560HL52_9PROT</name>
<evidence type="ECO:0000313" key="6">
    <source>
        <dbReference type="EMBL" id="TWB45890.1"/>
    </source>
</evidence>
<dbReference type="OrthoDB" id="8479357at2"/>
<dbReference type="CDD" id="cd05466">
    <property type="entry name" value="PBP2_LTTR_substrate"/>
    <property type="match status" value="1"/>
</dbReference>
<dbReference type="AlphaFoldDB" id="A0A560HL52"/>
<dbReference type="SUPFAM" id="SSF53850">
    <property type="entry name" value="Periplasmic binding protein-like II"/>
    <property type="match status" value="1"/>
</dbReference>
<dbReference type="PRINTS" id="PR00039">
    <property type="entry name" value="HTHLYSR"/>
</dbReference>
<dbReference type="FunFam" id="1.10.10.10:FF:000001">
    <property type="entry name" value="LysR family transcriptional regulator"/>
    <property type="match status" value="1"/>
</dbReference>
<dbReference type="InterPro" id="IPR005119">
    <property type="entry name" value="LysR_subst-bd"/>
</dbReference>
<evidence type="ECO:0000256" key="1">
    <source>
        <dbReference type="ARBA" id="ARBA00009437"/>
    </source>
</evidence>
<dbReference type="Gene3D" id="3.40.190.290">
    <property type="match status" value="1"/>
</dbReference>
<keyword evidence="2" id="KW-0805">Transcription regulation</keyword>
<dbReference type="InterPro" id="IPR000847">
    <property type="entry name" value="LysR_HTH_N"/>
</dbReference>
<dbReference type="PANTHER" id="PTHR30419">
    <property type="entry name" value="HTH-TYPE TRANSCRIPTIONAL REGULATOR YBHD"/>
    <property type="match status" value="1"/>
</dbReference>
<feature type="domain" description="HTH lysR-type" evidence="5">
    <location>
        <begin position="1"/>
        <end position="58"/>
    </location>
</feature>
<dbReference type="InterPro" id="IPR050950">
    <property type="entry name" value="HTH-type_LysR_regulators"/>
</dbReference>